<proteinExistence type="predicted"/>
<feature type="compositionally biased region" description="Low complexity" evidence="1">
    <location>
        <begin position="14"/>
        <end position="25"/>
    </location>
</feature>
<dbReference type="EMBL" id="JARKIB010000138">
    <property type="protein sequence ID" value="KAJ7733498.1"/>
    <property type="molecule type" value="Genomic_DNA"/>
</dbReference>
<reference evidence="2" key="1">
    <citation type="submission" date="2023-03" db="EMBL/GenBank/DDBJ databases">
        <title>Massive genome expansion in bonnet fungi (Mycena s.s.) driven by repeated elements and novel gene families across ecological guilds.</title>
        <authorList>
            <consortium name="Lawrence Berkeley National Laboratory"/>
            <person name="Harder C.B."/>
            <person name="Miyauchi S."/>
            <person name="Viragh M."/>
            <person name="Kuo A."/>
            <person name="Thoen E."/>
            <person name="Andreopoulos B."/>
            <person name="Lu D."/>
            <person name="Skrede I."/>
            <person name="Drula E."/>
            <person name="Henrissat B."/>
            <person name="Morin E."/>
            <person name="Kohler A."/>
            <person name="Barry K."/>
            <person name="LaButti K."/>
            <person name="Morin E."/>
            <person name="Salamov A."/>
            <person name="Lipzen A."/>
            <person name="Mereny Z."/>
            <person name="Hegedus B."/>
            <person name="Baldrian P."/>
            <person name="Stursova M."/>
            <person name="Weitz H."/>
            <person name="Taylor A."/>
            <person name="Grigoriev I.V."/>
            <person name="Nagy L.G."/>
            <person name="Martin F."/>
            <person name="Kauserud H."/>
        </authorList>
    </citation>
    <scope>NUCLEOTIDE SEQUENCE</scope>
    <source>
        <strain evidence="2">CBHHK182m</strain>
    </source>
</reference>
<feature type="region of interest" description="Disordered" evidence="1">
    <location>
        <begin position="360"/>
        <end position="379"/>
    </location>
</feature>
<protein>
    <submittedName>
        <fullName evidence="2">Uncharacterized protein</fullName>
    </submittedName>
</protein>
<name>A0AAD7I2D8_9AGAR</name>
<evidence type="ECO:0000313" key="3">
    <source>
        <dbReference type="Proteomes" id="UP001215598"/>
    </source>
</evidence>
<accession>A0AAD7I2D8</accession>
<gene>
    <name evidence="2" type="ORF">B0H16DRAFT_1892791</name>
</gene>
<organism evidence="2 3">
    <name type="scientific">Mycena metata</name>
    <dbReference type="NCBI Taxonomy" id="1033252"/>
    <lineage>
        <taxon>Eukaryota</taxon>
        <taxon>Fungi</taxon>
        <taxon>Dikarya</taxon>
        <taxon>Basidiomycota</taxon>
        <taxon>Agaricomycotina</taxon>
        <taxon>Agaricomycetes</taxon>
        <taxon>Agaricomycetidae</taxon>
        <taxon>Agaricales</taxon>
        <taxon>Marasmiineae</taxon>
        <taxon>Mycenaceae</taxon>
        <taxon>Mycena</taxon>
    </lineage>
</organism>
<dbReference type="Proteomes" id="UP001215598">
    <property type="component" value="Unassembled WGS sequence"/>
</dbReference>
<evidence type="ECO:0000256" key="1">
    <source>
        <dbReference type="SAM" id="MobiDB-lite"/>
    </source>
</evidence>
<feature type="region of interest" description="Disordered" evidence="1">
    <location>
        <begin position="1"/>
        <end position="25"/>
    </location>
</feature>
<keyword evidence="3" id="KW-1185">Reference proteome</keyword>
<sequence length="404" mass="44646">MSSSEEPPPDSVVAAQPSAEDAEAAATEAINALLNRADQGSDDTPSLKRKHADKDDISLTLKDYGRAFLRLGDPFTPVDDIIQHGIFIETTEEVDYPKMNKRQREVFDRNTESWEILWRMIGQSFREQMIILTKNRKLRRRAAKTITTGINASRGEDASTIKKNIINYLLADTSAALDPPLQPSTRVNRGRHHTVTARLTCPAKRVPDENTFKGIATGAIPVTGKSFRRFFYPDDWTYVKDPVTKESNIMDNLFEGHLMIRVAKCILQGPSSALKGPGAGRGDQGNAAKIGARAITKRLMGYIGIQTLFGISDLETWKQVDGTFDYEEFYWTIVSLFDDDDNAQVLEHFNHQVFGNAAGNVKPSTSASDAAASDDDEESDLDAYKALRAAKKARLDAAAATTTQ</sequence>
<comment type="caution">
    <text evidence="2">The sequence shown here is derived from an EMBL/GenBank/DDBJ whole genome shotgun (WGS) entry which is preliminary data.</text>
</comment>
<evidence type="ECO:0000313" key="2">
    <source>
        <dbReference type="EMBL" id="KAJ7733498.1"/>
    </source>
</evidence>
<dbReference type="AlphaFoldDB" id="A0AAD7I2D8"/>
<dbReference type="Pfam" id="PF20414">
    <property type="entry name" value="DUF6698"/>
    <property type="match status" value="1"/>
</dbReference>
<dbReference type="InterPro" id="IPR046521">
    <property type="entry name" value="DUF6698"/>
</dbReference>